<gene>
    <name evidence="12" type="ORF">H1R20_g15007</name>
</gene>
<dbReference type="GO" id="GO:0005789">
    <property type="term" value="C:endoplasmic reticulum membrane"/>
    <property type="evidence" value="ECO:0007669"/>
    <property type="project" value="TreeGrafter"/>
</dbReference>
<accession>A0A9W8J045</accession>
<keyword evidence="8" id="KW-0961">Cell wall biogenesis/degradation</keyword>
<evidence type="ECO:0000256" key="8">
    <source>
        <dbReference type="ARBA" id="ARBA00023316"/>
    </source>
</evidence>
<feature type="region of interest" description="Disordered" evidence="9">
    <location>
        <begin position="51"/>
        <end position="86"/>
    </location>
</feature>
<evidence type="ECO:0000313" key="12">
    <source>
        <dbReference type="EMBL" id="KAJ2922090.1"/>
    </source>
</evidence>
<dbReference type="FunFam" id="2.60.120.200:FF:000135">
    <property type="entry name" value="Related to KRE6-glucan synthase subunit"/>
    <property type="match status" value="1"/>
</dbReference>
<evidence type="ECO:0000313" key="13">
    <source>
        <dbReference type="Proteomes" id="UP001140091"/>
    </source>
</evidence>
<keyword evidence="3 10" id="KW-0812">Transmembrane</keyword>
<evidence type="ECO:0000256" key="5">
    <source>
        <dbReference type="ARBA" id="ARBA00022989"/>
    </source>
</evidence>
<dbReference type="InterPro" id="IPR000757">
    <property type="entry name" value="Beta-glucanase-like"/>
</dbReference>
<dbReference type="SUPFAM" id="SSF49899">
    <property type="entry name" value="Concanavalin A-like lectins/glucanases"/>
    <property type="match status" value="1"/>
</dbReference>
<keyword evidence="7" id="KW-0325">Glycoprotein</keyword>
<dbReference type="Gene3D" id="2.60.120.200">
    <property type="match status" value="1"/>
</dbReference>
<keyword evidence="4" id="KW-0735">Signal-anchor</keyword>
<evidence type="ECO:0000256" key="6">
    <source>
        <dbReference type="ARBA" id="ARBA00023136"/>
    </source>
</evidence>
<dbReference type="PROSITE" id="PS51762">
    <property type="entry name" value="GH16_2"/>
    <property type="match status" value="1"/>
</dbReference>
<dbReference type="EMBL" id="JANBPK010001515">
    <property type="protein sequence ID" value="KAJ2922090.1"/>
    <property type="molecule type" value="Genomic_DNA"/>
</dbReference>
<feature type="non-terminal residue" evidence="12">
    <location>
        <position position="1"/>
    </location>
</feature>
<keyword evidence="13" id="KW-1185">Reference proteome</keyword>
<evidence type="ECO:0000256" key="1">
    <source>
        <dbReference type="ARBA" id="ARBA00004606"/>
    </source>
</evidence>
<dbReference type="GO" id="GO:0005886">
    <property type="term" value="C:plasma membrane"/>
    <property type="evidence" value="ECO:0007669"/>
    <property type="project" value="TreeGrafter"/>
</dbReference>
<dbReference type="PANTHER" id="PTHR31361">
    <property type="entry name" value="BETA-GLUCAN SYNTHESIS-ASSOCIATED PROTEIN KRE6-RELATED"/>
    <property type="match status" value="1"/>
</dbReference>
<evidence type="ECO:0000259" key="11">
    <source>
        <dbReference type="PROSITE" id="PS51762"/>
    </source>
</evidence>
<dbReference type="Proteomes" id="UP001140091">
    <property type="component" value="Unassembled WGS sequence"/>
</dbReference>
<evidence type="ECO:0000256" key="9">
    <source>
        <dbReference type="SAM" id="MobiDB-lite"/>
    </source>
</evidence>
<dbReference type="AlphaFoldDB" id="A0A9W8J045"/>
<reference evidence="12" key="1">
    <citation type="submission" date="2022-06" db="EMBL/GenBank/DDBJ databases">
        <title>Genome Sequence of Candolleomyces eurysporus.</title>
        <authorList>
            <person name="Buettner E."/>
        </authorList>
    </citation>
    <scope>NUCLEOTIDE SEQUENCE</scope>
    <source>
        <strain evidence="12">VTCC 930004</strain>
    </source>
</reference>
<dbReference type="Pfam" id="PF03935">
    <property type="entry name" value="SKN1_KRE6_Sbg1"/>
    <property type="match status" value="1"/>
</dbReference>
<feature type="domain" description="GH16" evidence="11">
    <location>
        <begin position="162"/>
        <end position="552"/>
    </location>
</feature>
<evidence type="ECO:0000256" key="3">
    <source>
        <dbReference type="ARBA" id="ARBA00022692"/>
    </source>
</evidence>
<dbReference type="GO" id="GO:0015926">
    <property type="term" value="F:glucosidase activity"/>
    <property type="evidence" value="ECO:0007669"/>
    <property type="project" value="TreeGrafter"/>
</dbReference>
<evidence type="ECO:0000256" key="2">
    <source>
        <dbReference type="ARBA" id="ARBA00010962"/>
    </source>
</evidence>
<dbReference type="InterPro" id="IPR005629">
    <property type="entry name" value="Skn1/Kre6/Sbg1"/>
</dbReference>
<feature type="transmembrane region" description="Helical" evidence="10">
    <location>
        <begin position="96"/>
        <end position="119"/>
    </location>
</feature>
<evidence type="ECO:0000256" key="10">
    <source>
        <dbReference type="SAM" id="Phobius"/>
    </source>
</evidence>
<comment type="caution">
    <text evidence="12">The sequence shown here is derived from an EMBL/GenBank/DDBJ whole genome shotgun (WGS) entry which is preliminary data.</text>
</comment>
<proteinExistence type="inferred from homology"/>
<protein>
    <recommendedName>
        <fullName evidence="11">GH16 domain-containing protein</fullName>
    </recommendedName>
</protein>
<organism evidence="12 13">
    <name type="scientific">Candolleomyces eurysporus</name>
    <dbReference type="NCBI Taxonomy" id="2828524"/>
    <lineage>
        <taxon>Eukaryota</taxon>
        <taxon>Fungi</taxon>
        <taxon>Dikarya</taxon>
        <taxon>Basidiomycota</taxon>
        <taxon>Agaricomycotina</taxon>
        <taxon>Agaricomycetes</taxon>
        <taxon>Agaricomycetidae</taxon>
        <taxon>Agaricales</taxon>
        <taxon>Agaricineae</taxon>
        <taxon>Psathyrellaceae</taxon>
        <taxon>Candolleomyces</taxon>
    </lineage>
</organism>
<name>A0A9W8J045_9AGAR</name>
<evidence type="ECO:0000256" key="7">
    <source>
        <dbReference type="ARBA" id="ARBA00023180"/>
    </source>
</evidence>
<dbReference type="GO" id="GO:0031505">
    <property type="term" value="P:fungal-type cell wall organization"/>
    <property type="evidence" value="ECO:0007669"/>
    <property type="project" value="TreeGrafter"/>
</dbReference>
<sequence>MGQFSTVESSLTLLRANSFGILRRDSWQTLEDSPYPRASSRLSTLTDKYSLSPDPRSWGSDLSPDLVENDDALHNPDTQPQRQEDPKQLLLNKRGLINLGCLLTLLFMILFLFIGYPVIMYSTHANNHLSGYNLGGINSSGQVPSMGNFGLIDFDTPQDAYYRYSHRDGSRMDLVFSDEFNADGRSFYPGDDPYWEASDLHYWATNNMEWYDPAAVTTSNGSLVITFSEKETHNLHYEGGLISTWNKFCFTGGYFEAAVQLPGLNNVAGMWPAIWTMGNLGRAGYGASLEGMWPYTYDACDVGTAPNQTRNGLPYAATVDGDHAYNWALSYLPGQKLSRCTCDGEDHPGPKHPDGTFVGRSAPEIDMFEAQTGGDPLRGQVSQSAQFAPFDRSYHWNNSIDNMVIADPSISKLNNFVGNVVQQATSVVTDTLQRCYGLVEDCYSLYGFEVGPLSLLQPGIYSHLEVAKYKPGFDDAYITWISEGQVSWTLNAGGVGPDPTVEISARPIPQEPMYMIINLGMSKNFGDVDFTHLVFPTYLKVDYVRVYQPADAINVGCDPEDFPTASYIERYIEAYSNANMTSWRGDYGKAFPKNSFIETC</sequence>
<comment type="similarity">
    <text evidence="2">Belongs to the SKN1/KRE6 family.</text>
</comment>
<keyword evidence="5 10" id="KW-1133">Transmembrane helix</keyword>
<comment type="subcellular location">
    <subcellularLocation>
        <location evidence="1">Membrane</location>
        <topology evidence="1">Single-pass type II membrane protein</topology>
    </subcellularLocation>
</comment>
<dbReference type="InterPro" id="IPR013320">
    <property type="entry name" value="ConA-like_dom_sf"/>
</dbReference>
<dbReference type="PANTHER" id="PTHR31361:SF1">
    <property type="entry name" value="BETA-GLUCAN SYNTHESIS-ASSOCIATED PROTEIN KRE6-RELATED"/>
    <property type="match status" value="1"/>
</dbReference>
<dbReference type="OrthoDB" id="412647at2759"/>
<evidence type="ECO:0000256" key="4">
    <source>
        <dbReference type="ARBA" id="ARBA00022968"/>
    </source>
</evidence>
<keyword evidence="6 10" id="KW-0472">Membrane</keyword>
<dbReference type="GO" id="GO:0006078">
    <property type="term" value="P:(1-&gt;6)-beta-D-glucan biosynthetic process"/>
    <property type="evidence" value="ECO:0007669"/>
    <property type="project" value="TreeGrafter"/>
</dbReference>